<organism evidence="2">
    <name type="scientific">freshwater metagenome</name>
    <dbReference type="NCBI Taxonomy" id="449393"/>
    <lineage>
        <taxon>unclassified sequences</taxon>
        <taxon>metagenomes</taxon>
        <taxon>ecological metagenomes</taxon>
    </lineage>
</organism>
<feature type="region of interest" description="Disordered" evidence="1">
    <location>
        <begin position="1"/>
        <end position="23"/>
    </location>
</feature>
<dbReference type="Gene3D" id="2.60.120.620">
    <property type="entry name" value="q2cbj1_9rhob like domain"/>
    <property type="match status" value="1"/>
</dbReference>
<dbReference type="PANTHER" id="PTHR20883">
    <property type="entry name" value="PHYTANOYL-COA DIOXYGENASE DOMAIN CONTAINING 1"/>
    <property type="match status" value="1"/>
</dbReference>
<dbReference type="AlphaFoldDB" id="A0A6J7GAG8"/>
<reference evidence="2" key="1">
    <citation type="submission" date="2020-05" db="EMBL/GenBank/DDBJ databases">
        <authorList>
            <person name="Chiriac C."/>
            <person name="Salcher M."/>
            <person name="Ghai R."/>
            <person name="Kavagutti S V."/>
        </authorList>
    </citation>
    <scope>NUCLEOTIDE SEQUENCE</scope>
</reference>
<dbReference type="InterPro" id="IPR008775">
    <property type="entry name" value="Phytyl_CoA_dOase-like"/>
</dbReference>
<dbReference type="PANTHER" id="PTHR20883:SF49">
    <property type="entry name" value="PHYTANOYL-COA DIOXYGENASE"/>
    <property type="match status" value="1"/>
</dbReference>
<name>A0A6J7GAG8_9ZZZZ</name>
<evidence type="ECO:0000256" key="1">
    <source>
        <dbReference type="SAM" id="MobiDB-lite"/>
    </source>
</evidence>
<accession>A0A6J7GAG8</accession>
<gene>
    <name evidence="2" type="ORF">UFOPK3564_00608</name>
</gene>
<dbReference type="EMBL" id="CAFBMK010000021">
    <property type="protein sequence ID" value="CAB4901580.1"/>
    <property type="molecule type" value="Genomic_DNA"/>
</dbReference>
<proteinExistence type="predicted"/>
<dbReference type="SUPFAM" id="SSF51197">
    <property type="entry name" value="Clavaminate synthase-like"/>
    <property type="match status" value="1"/>
</dbReference>
<sequence>MSTQDSRILSAEHARESGVDQPWEESNGAWWDWYLSLAAEDEGPVELVHADPPAPVEPLTTAELEEELRTPYGLTDELRDRFREEGYVKVPAVLSPAALAAGRLEVERLAAAGDGPGSSGFLSLDMMWQGDSEVLRLFALSPRLGRLAADLLGVADARIYHDNVLSKQPGCGRTPWHFDAHHFPIASRDIVTSWIPLQAIPEGMGPLAFAAGKDTWKVAEDVDFDSVGTSYDRGVAEAFGAAGVRVDDSPFALGEISFHHAWCFHYARGNRTTQPRQVMATTYFADGAKLVDQPTMVSGDYEQFLPGARPGEVIDTPLNPVVSR</sequence>
<dbReference type="Pfam" id="PF05721">
    <property type="entry name" value="PhyH"/>
    <property type="match status" value="1"/>
</dbReference>
<evidence type="ECO:0000313" key="2">
    <source>
        <dbReference type="EMBL" id="CAB4901580.1"/>
    </source>
</evidence>
<protein>
    <submittedName>
        <fullName evidence="2">Unannotated protein</fullName>
    </submittedName>
</protein>